<keyword evidence="2" id="KW-1185">Reference proteome</keyword>
<dbReference type="PANTHER" id="PTHR30032">
    <property type="entry name" value="N-ACETYLMURAMOYL-L-ALANINE AMIDASE-RELATED"/>
    <property type="match status" value="1"/>
</dbReference>
<dbReference type="Proteomes" id="UP000198221">
    <property type="component" value="Chromosome I"/>
</dbReference>
<evidence type="ECO:0000313" key="1">
    <source>
        <dbReference type="EMBL" id="SCG49152.1"/>
    </source>
</evidence>
<dbReference type="EMBL" id="LT607754">
    <property type="protein sequence ID" value="SCG49152.1"/>
    <property type="molecule type" value="Genomic_DNA"/>
</dbReference>
<sequence length="657" mass="66445">MGSTALIAGAPAATASLPGTGEVLTVSNSTTSLKFLNDSSRTTLVNPLGDSMLNASWSPDGSRAAYVDQDGGITSIRWNASGDLWYVAVPEDGVLRNSPSYRGDGSSVVWAEKAGTGKWMVRIAPSSSGFPGGHISPDDGQHYLNPDGGPGMKVVFQRQADNGAGNPTGTPAVILYDFSNGAAQTTVVDDNGSNPSLSPDGTKVAFVRDGQIIVSDLTGGNEVVVASNAGHDNPTWSPNGTKIAFSQGSTIATALADGSQAANPAVVSTAAGVPAYQPRNKDRSVRLSGSSRFTTAAAVSQSHWKTVSNAADTREQAQAVVLSRSDTFADALSGSALAAAKRGPLLLTPPTSLEATSQAELQRTLTPGGTVYLLGSPGAISTTVEDAVKALGYTVVRLAGTDRFSTSVAIAKAIDPTPDLVLLATGMNYPDALAAGAAAGSYDYPGSGTSAVVLLTNDSTMPAATKGFLDTLPAGTRDIAGIGLFGANAAAAYDPNSFEVSGTGRYETALFVAWTFFGGENHIGLATGTNWPDALSGGALMGLLNGPLLLTPGTATTLGAEAQALLDESSGSVHTALIFGSSAVVSSNQQSQAGTWIGGPLGSSLLSNSTDIGLSSTARTADSLRVAGATTVGSDVVRTPEQAAAAAESLPERTARR</sequence>
<dbReference type="Pfam" id="PF07676">
    <property type="entry name" value="PD40"/>
    <property type="match status" value="3"/>
</dbReference>
<dbReference type="Pfam" id="PF04122">
    <property type="entry name" value="CW_binding_2"/>
    <property type="match status" value="3"/>
</dbReference>
<organism evidence="1 2">
    <name type="scientific">Micromonospora inositola</name>
    <dbReference type="NCBI Taxonomy" id="47865"/>
    <lineage>
        <taxon>Bacteria</taxon>
        <taxon>Bacillati</taxon>
        <taxon>Actinomycetota</taxon>
        <taxon>Actinomycetes</taxon>
        <taxon>Micromonosporales</taxon>
        <taxon>Micromonosporaceae</taxon>
        <taxon>Micromonospora</taxon>
    </lineage>
</organism>
<dbReference type="InterPro" id="IPR011042">
    <property type="entry name" value="6-blade_b-propeller_TolB-like"/>
</dbReference>
<name>A0A1C5HT39_9ACTN</name>
<dbReference type="OrthoDB" id="9808778at2"/>
<dbReference type="Gene3D" id="3.40.50.12090">
    <property type="match status" value="1"/>
</dbReference>
<dbReference type="RefSeq" id="WP_089011838.1">
    <property type="nucleotide sequence ID" value="NZ_LT607754.1"/>
</dbReference>
<proteinExistence type="predicted"/>
<dbReference type="AlphaFoldDB" id="A0A1C5HT39"/>
<gene>
    <name evidence="1" type="ORF">GA0070613_1776</name>
</gene>
<evidence type="ECO:0000313" key="2">
    <source>
        <dbReference type="Proteomes" id="UP000198221"/>
    </source>
</evidence>
<reference evidence="2" key="1">
    <citation type="submission" date="2016-06" db="EMBL/GenBank/DDBJ databases">
        <authorList>
            <person name="Varghese N."/>
            <person name="Submissions Spin"/>
        </authorList>
    </citation>
    <scope>NUCLEOTIDE SEQUENCE [LARGE SCALE GENOMIC DNA]</scope>
    <source>
        <strain evidence="2">DSM 43819</strain>
    </source>
</reference>
<dbReference type="SUPFAM" id="SSF82171">
    <property type="entry name" value="DPP6 N-terminal domain-like"/>
    <property type="match status" value="1"/>
</dbReference>
<protein>
    <submittedName>
        <fullName evidence="1">WD40-like Beta Propeller Repeat</fullName>
    </submittedName>
</protein>
<accession>A0A1C5HT39</accession>
<dbReference type="PANTHER" id="PTHR30032:SF8">
    <property type="entry name" value="GERMINATION-SPECIFIC N-ACETYLMURAMOYL-L-ALANINE AMIDASE"/>
    <property type="match status" value="1"/>
</dbReference>
<dbReference type="InterPro" id="IPR011659">
    <property type="entry name" value="WD40"/>
</dbReference>
<dbReference type="Gene3D" id="2.120.10.30">
    <property type="entry name" value="TolB, C-terminal domain"/>
    <property type="match status" value="1"/>
</dbReference>
<dbReference type="InterPro" id="IPR051922">
    <property type="entry name" value="Bact_Sporulation_Assoc"/>
</dbReference>
<dbReference type="InterPro" id="IPR007253">
    <property type="entry name" value="Cell_wall-bd_2"/>
</dbReference>